<dbReference type="PANTHER" id="PTHR34322:SF2">
    <property type="entry name" value="TRANSPOSASE IS200-LIKE DOMAIN-CONTAINING PROTEIN"/>
    <property type="match status" value="1"/>
</dbReference>
<reference evidence="2 3" key="1">
    <citation type="submission" date="2024-05" db="EMBL/GenBank/DDBJ databases">
        <title>Genome Sequence and Characterization of the New Strain Purple Sulfur Bacterium of Genus Thioalkalicoccus.</title>
        <authorList>
            <person name="Bryantseva I.A."/>
            <person name="Kyndt J.A."/>
            <person name="Imhoff J.F."/>
        </authorList>
    </citation>
    <scope>NUCLEOTIDE SEQUENCE [LARGE SCALE GENOMIC DNA]</scope>
    <source>
        <strain evidence="2 3">Um2</strain>
    </source>
</reference>
<dbReference type="Gene3D" id="3.30.70.1290">
    <property type="entry name" value="Transposase IS200-like"/>
    <property type="match status" value="1"/>
</dbReference>
<name>A0ABV4B944_9GAMM</name>
<dbReference type="EMBL" id="JBDKXB010000001">
    <property type="protein sequence ID" value="MEY6430836.1"/>
    <property type="molecule type" value="Genomic_DNA"/>
</dbReference>
<dbReference type="InterPro" id="IPR036515">
    <property type="entry name" value="Transposase_17_sf"/>
</dbReference>
<dbReference type="PANTHER" id="PTHR34322">
    <property type="entry name" value="TRANSPOSASE, Y1_TNP DOMAIN-CONTAINING"/>
    <property type="match status" value="1"/>
</dbReference>
<sequence>MARPLRIELAGGLYHVTSRGDRREAIYRDDADRSAWLELLGDVCERFNWRCHAYCQMTNHYHVVVETPEANLSKGMRQLNGVYTQRSNRRHGLVGHLFQGRFKAILVERDAYLLDLVRYVVLNPVRAGMVPAAEGWAWSSYRAMIGRASAPAWLETDWLLGQFGEERGVAQAGYADFVRQGVGGASIWEGLRHQVFLGSEGFAERHRATTKPLERLREVPRAQRRPLAEPLAGFARRYPHRDEAMARAFATGVYTMQEIAAFFGVHYSTVSRAVRRLKATPNCSAPATSSKQGA</sequence>
<dbReference type="SUPFAM" id="SSF143422">
    <property type="entry name" value="Transposase IS200-like"/>
    <property type="match status" value="1"/>
</dbReference>
<evidence type="ECO:0000313" key="2">
    <source>
        <dbReference type="EMBL" id="MEY6430836.1"/>
    </source>
</evidence>
<evidence type="ECO:0000313" key="3">
    <source>
        <dbReference type="Proteomes" id="UP001564408"/>
    </source>
</evidence>
<dbReference type="SMART" id="SM01321">
    <property type="entry name" value="Y1_Tnp"/>
    <property type="match status" value="1"/>
</dbReference>
<gene>
    <name evidence="2" type="ORF">ABC977_00255</name>
</gene>
<dbReference type="RefSeq" id="WP_369665220.1">
    <property type="nucleotide sequence ID" value="NZ_JBDKXB010000001.1"/>
</dbReference>
<feature type="domain" description="Transposase IS200-like" evidence="1">
    <location>
        <begin position="9"/>
        <end position="123"/>
    </location>
</feature>
<evidence type="ECO:0000259" key="1">
    <source>
        <dbReference type="SMART" id="SM01321"/>
    </source>
</evidence>
<dbReference type="Proteomes" id="UP001564408">
    <property type="component" value="Unassembled WGS sequence"/>
</dbReference>
<accession>A0ABV4B944</accession>
<comment type="caution">
    <text evidence="2">The sequence shown here is derived from an EMBL/GenBank/DDBJ whole genome shotgun (WGS) entry which is preliminary data.</text>
</comment>
<dbReference type="InterPro" id="IPR002686">
    <property type="entry name" value="Transposase_17"/>
</dbReference>
<protein>
    <submittedName>
        <fullName evidence="2">Transposase</fullName>
    </submittedName>
</protein>
<dbReference type="Pfam" id="PF01797">
    <property type="entry name" value="Y1_Tnp"/>
    <property type="match status" value="1"/>
</dbReference>
<keyword evidence="3" id="KW-1185">Reference proteome</keyword>
<organism evidence="2 3">
    <name type="scientific">Thioalkalicoccus limnaeus</name>
    <dbReference type="NCBI Taxonomy" id="120681"/>
    <lineage>
        <taxon>Bacteria</taxon>
        <taxon>Pseudomonadati</taxon>
        <taxon>Pseudomonadota</taxon>
        <taxon>Gammaproteobacteria</taxon>
        <taxon>Chromatiales</taxon>
        <taxon>Chromatiaceae</taxon>
        <taxon>Thioalkalicoccus</taxon>
    </lineage>
</organism>
<proteinExistence type="predicted"/>